<dbReference type="EMBL" id="OFSQ01000038">
    <property type="protein sequence ID" value="SOY67904.1"/>
    <property type="molecule type" value="Genomic_DNA"/>
</dbReference>
<dbReference type="Gene3D" id="1.10.10.10">
    <property type="entry name" value="Winged helix-like DNA-binding domain superfamily/Winged helix DNA-binding domain"/>
    <property type="match status" value="1"/>
</dbReference>
<dbReference type="InterPro" id="IPR001867">
    <property type="entry name" value="OmpR/PhoB-type_DNA-bd"/>
</dbReference>
<keyword evidence="1 4" id="KW-0597">Phosphoprotein</keyword>
<dbReference type="CDD" id="cd00383">
    <property type="entry name" value="trans_reg_C"/>
    <property type="match status" value="1"/>
</dbReference>
<dbReference type="PANTHER" id="PTHR48111:SF40">
    <property type="entry name" value="PHOSPHATE REGULON TRANSCRIPTIONAL REGULATORY PROTEIN PHOB"/>
    <property type="match status" value="1"/>
</dbReference>
<dbReference type="Pfam" id="PF00486">
    <property type="entry name" value="Trans_reg_C"/>
    <property type="match status" value="1"/>
</dbReference>
<dbReference type="Gene3D" id="3.40.50.2300">
    <property type="match status" value="1"/>
</dbReference>
<accession>A0A375CCT0</accession>
<dbReference type="GO" id="GO:0005829">
    <property type="term" value="C:cytosol"/>
    <property type="evidence" value="ECO:0007669"/>
    <property type="project" value="TreeGrafter"/>
</dbReference>
<sequence>MRIASVEDDPDQAELIRQILSEAGFECESFANGADLLRALRERAYDLLLVDWQLPGTSGYELVSWVRQKSGNMPPILFVTSRTAESDIVDGLTVGADDYMLKPIRAGELVARVRSLLRRAYPEAAQEVELIRRGNYTVDTHARTIAVGGEAAVLSPREYELALFLFRNTGRLLAREVMEQAVWGRAMGAGSRTLDTHISRLRLKLALRPENGVRLTSVYSHGYRFEEVSAAEAQADEPSDAGDA</sequence>
<feature type="domain" description="Response regulatory" evidence="6">
    <location>
        <begin position="2"/>
        <end position="117"/>
    </location>
</feature>
<evidence type="ECO:0000259" key="7">
    <source>
        <dbReference type="PROSITE" id="PS51755"/>
    </source>
</evidence>
<gene>
    <name evidence="8" type="ORF">CBM2587_B90354</name>
</gene>
<dbReference type="InterPro" id="IPR001789">
    <property type="entry name" value="Sig_transdc_resp-reg_receiver"/>
</dbReference>
<evidence type="ECO:0000259" key="6">
    <source>
        <dbReference type="PROSITE" id="PS50110"/>
    </source>
</evidence>
<proteinExistence type="predicted"/>
<reference evidence="8" key="1">
    <citation type="submission" date="2018-01" db="EMBL/GenBank/DDBJ databases">
        <authorList>
            <person name="Clerissi C."/>
        </authorList>
    </citation>
    <scope>NUCLEOTIDE SEQUENCE</scope>
    <source>
        <strain evidence="8">Cupriavidus sp. LMG 19464</strain>
    </source>
</reference>
<evidence type="ECO:0000256" key="3">
    <source>
        <dbReference type="ARBA" id="ARBA00023125"/>
    </source>
</evidence>
<keyword evidence="3 5" id="KW-0238">DNA-binding</keyword>
<dbReference type="AlphaFoldDB" id="A0A375CCT0"/>
<feature type="domain" description="OmpR/PhoB-type" evidence="7">
    <location>
        <begin position="128"/>
        <end position="227"/>
    </location>
</feature>
<evidence type="ECO:0000313" key="8">
    <source>
        <dbReference type="EMBL" id="SOY67904.1"/>
    </source>
</evidence>
<dbReference type="InterPro" id="IPR039420">
    <property type="entry name" value="WalR-like"/>
</dbReference>
<organism evidence="8">
    <name type="scientific">Cupriavidus taiwanensis</name>
    <dbReference type="NCBI Taxonomy" id="164546"/>
    <lineage>
        <taxon>Bacteria</taxon>
        <taxon>Pseudomonadati</taxon>
        <taxon>Pseudomonadota</taxon>
        <taxon>Betaproteobacteria</taxon>
        <taxon>Burkholderiales</taxon>
        <taxon>Burkholderiaceae</taxon>
        <taxon>Cupriavidus</taxon>
    </lineage>
</organism>
<dbReference type="GO" id="GO:0000976">
    <property type="term" value="F:transcription cis-regulatory region binding"/>
    <property type="evidence" value="ECO:0007669"/>
    <property type="project" value="TreeGrafter"/>
</dbReference>
<dbReference type="GO" id="GO:0006355">
    <property type="term" value="P:regulation of DNA-templated transcription"/>
    <property type="evidence" value="ECO:0007669"/>
    <property type="project" value="InterPro"/>
</dbReference>
<dbReference type="InterPro" id="IPR036388">
    <property type="entry name" value="WH-like_DNA-bd_sf"/>
</dbReference>
<evidence type="ECO:0000256" key="1">
    <source>
        <dbReference type="ARBA" id="ARBA00022553"/>
    </source>
</evidence>
<feature type="modified residue" description="4-aspartylphosphate" evidence="4">
    <location>
        <position position="51"/>
    </location>
</feature>
<dbReference type="PROSITE" id="PS51755">
    <property type="entry name" value="OMPR_PHOB"/>
    <property type="match status" value="1"/>
</dbReference>
<dbReference type="OrthoDB" id="9802426at2"/>
<dbReference type="GO" id="GO:0000156">
    <property type="term" value="F:phosphorelay response regulator activity"/>
    <property type="evidence" value="ECO:0007669"/>
    <property type="project" value="TreeGrafter"/>
</dbReference>
<dbReference type="Gene3D" id="6.10.250.690">
    <property type="match status" value="1"/>
</dbReference>
<dbReference type="Proteomes" id="UP000256780">
    <property type="component" value="Chromosome CBM2587_b"/>
</dbReference>
<protein>
    <submittedName>
        <fullName evidence="8">Response regulator receiver, cheY family</fullName>
    </submittedName>
</protein>
<evidence type="ECO:0000256" key="5">
    <source>
        <dbReference type="PROSITE-ProRule" id="PRU01091"/>
    </source>
</evidence>
<dbReference type="SUPFAM" id="SSF52172">
    <property type="entry name" value="CheY-like"/>
    <property type="match status" value="1"/>
</dbReference>
<dbReference type="SMART" id="SM00448">
    <property type="entry name" value="REC"/>
    <property type="match status" value="1"/>
</dbReference>
<evidence type="ECO:0000256" key="2">
    <source>
        <dbReference type="ARBA" id="ARBA00023012"/>
    </source>
</evidence>
<feature type="DNA-binding region" description="OmpR/PhoB-type" evidence="5">
    <location>
        <begin position="128"/>
        <end position="227"/>
    </location>
</feature>
<dbReference type="RefSeq" id="WP_116359215.1">
    <property type="nucleotide sequence ID" value="NZ_JABTYD010000070.1"/>
</dbReference>
<dbReference type="SMART" id="SM00862">
    <property type="entry name" value="Trans_reg_C"/>
    <property type="match status" value="1"/>
</dbReference>
<dbReference type="GO" id="GO:0032993">
    <property type="term" value="C:protein-DNA complex"/>
    <property type="evidence" value="ECO:0007669"/>
    <property type="project" value="TreeGrafter"/>
</dbReference>
<dbReference type="CDD" id="cd17574">
    <property type="entry name" value="REC_OmpR"/>
    <property type="match status" value="1"/>
</dbReference>
<dbReference type="Pfam" id="PF00072">
    <property type="entry name" value="Response_reg"/>
    <property type="match status" value="1"/>
</dbReference>
<dbReference type="InterPro" id="IPR011006">
    <property type="entry name" value="CheY-like_superfamily"/>
</dbReference>
<dbReference type="PANTHER" id="PTHR48111">
    <property type="entry name" value="REGULATOR OF RPOS"/>
    <property type="match status" value="1"/>
</dbReference>
<comment type="caution">
    <text evidence="8">The sequence shown here is derived from an EMBL/GenBank/DDBJ whole genome shotgun (WGS) entry which is preliminary data.</text>
</comment>
<name>A0A375CCT0_9BURK</name>
<keyword evidence="2" id="KW-0902">Two-component regulatory system</keyword>
<dbReference type="PROSITE" id="PS50110">
    <property type="entry name" value="RESPONSE_REGULATORY"/>
    <property type="match status" value="1"/>
</dbReference>
<evidence type="ECO:0000256" key="4">
    <source>
        <dbReference type="PROSITE-ProRule" id="PRU00169"/>
    </source>
</evidence>